<keyword evidence="2" id="KW-1185">Reference proteome</keyword>
<evidence type="ECO:0000313" key="1">
    <source>
        <dbReference type="EMBL" id="KIA65127.1"/>
    </source>
</evidence>
<keyword evidence="1" id="KW-0418">Kinase</keyword>
<dbReference type="RefSeq" id="WP_043667513.1">
    <property type="nucleotide sequence ID" value="NZ_BDCI01000002.1"/>
</dbReference>
<name>A0ABR4ZI98_9NOCA</name>
<proteinExistence type="predicted"/>
<gene>
    <name evidence="1" type="ORF">FG87_09550</name>
</gene>
<dbReference type="Gene3D" id="1.10.260.40">
    <property type="entry name" value="lambda repressor-like DNA-binding domains"/>
    <property type="match status" value="1"/>
</dbReference>
<dbReference type="GO" id="GO:0016301">
    <property type="term" value="F:kinase activity"/>
    <property type="evidence" value="ECO:0007669"/>
    <property type="project" value="UniProtKB-KW"/>
</dbReference>
<accession>A0ABR4ZI98</accession>
<dbReference type="Proteomes" id="UP000031364">
    <property type="component" value="Unassembled WGS sequence"/>
</dbReference>
<comment type="caution">
    <text evidence="1">The sequence shown here is derived from an EMBL/GenBank/DDBJ whole genome shotgun (WGS) entry which is preliminary data.</text>
</comment>
<sequence length="440" mass="47985">MLVDNYKVVHWLNIRKVTTGQIAGTLGIDHAELTKLLAVSGDCEWPDDIVAVMTRTLQITPEHLVASGRRDLTVLVRTARELRDTRRPIQRDGIHFYNYYTMAAPPGAVAPVVLDILCPANRLPALNNGHLEPAITINLGPGDIHGRWGAELDESTWQVIVANTDTDSWIVGDSYVEPSYCPHTYSLAGPEPARIVSYTGRSPLAGLLEEVNDWSDPAARELLAWLDGGVDPQQVARLLLARRGHTVESAGVTVGLTPDALIAAIDDGTLAVLRELGTTLGFDYRLLIRPAARHDAVGKTFKDIAECRKEARDFRGYTVTSLAAAPHLPDLTGLYLLVDGAAGEHLREPAETHYLVTAGTPTLHWIRADGQQAAAELEVDGSAWVAPFVAHRWSGQGALIKLGSGRHLDYLDLFELTNTYAASATVQRGHRDNRGWGYDS</sequence>
<organism evidence="1 2">
    <name type="scientific">Nocardia vulneris</name>
    <dbReference type="NCBI Taxonomy" id="1141657"/>
    <lineage>
        <taxon>Bacteria</taxon>
        <taxon>Bacillati</taxon>
        <taxon>Actinomycetota</taxon>
        <taxon>Actinomycetes</taxon>
        <taxon>Mycobacteriales</taxon>
        <taxon>Nocardiaceae</taxon>
        <taxon>Nocardia</taxon>
    </lineage>
</organism>
<keyword evidence="1" id="KW-0808">Transferase</keyword>
<dbReference type="InterPro" id="IPR010982">
    <property type="entry name" value="Lambda_DNA-bd_dom_sf"/>
</dbReference>
<evidence type="ECO:0000313" key="2">
    <source>
        <dbReference type="Proteomes" id="UP000031364"/>
    </source>
</evidence>
<dbReference type="EMBL" id="JNFP01000009">
    <property type="protein sequence ID" value="KIA65127.1"/>
    <property type="molecule type" value="Genomic_DNA"/>
</dbReference>
<reference evidence="1 2" key="1">
    <citation type="journal article" date="2014" name="Int. J. Syst. Evol. Microbiol.">
        <title>Nocardia vulneris sp. nov., isolated from wounds of human patients in North America.</title>
        <authorList>
            <person name="Lasker B.A."/>
            <person name="Bell M."/>
            <person name="Klenk H.P."/>
            <person name="Sproer C."/>
            <person name="Schumann C."/>
            <person name="Schumann P."/>
            <person name="Brown J.M."/>
        </authorList>
    </citation>
    <scope>NUCLEOTIDE SEQUENCE [LARGE SCALE GENOMIC DNA]</scope>
    <source>
        <strain evidence="1 2">W9851</strain>
    </source>
</reference>
<dbReference type="InterPro" id="IPR014710">
    <property type="entry name" value="RmlC-like_jellyroll"/>
</dbReference>
<dbReference type="Gene3D" id="2.60.120.10">
    <property type="entry name" value="Jelly Rolls"/>
    <property type="match status" value="2"/>
</dbReference>
<protein>
    <submittedName>
        <fullName evidence="1">Histidine kinase</fullName>
    </submittedName>
</protein>